<dbReference type="CDD" id="cd10456">
    <property type="entry name" value="GIY-YIG_UPF0213"/>
    <property type="match status" value="1"/>
</dbReference>
<proteinExistence type="inferred from homology"/>
<evidence type="ECO:0000313" key="4">
    <source>
        <dbReference type="Proteomes" id="UP000305202"/>
    </source>
</evidence>
<comment type="similarity">
    <text evidence="1">Belongs to the UPF0213 family.</text>
</comment>
<dbReference type="PANTHER" id="PTHR34477:SF1">
    <property type="entry name" value="UPF0213 PROTEIN YHBQ"/>
    <property type="match status" value="1"/>
</dbReference>
<dbReference type="Gene3D" id="3.40.1440.10">
    <property type="entry name" value="GIY-YIG endonuclease"/>
    <property type="match status" value="1"/>
</dbReference>
<reference evidence="3 4" key="1">
    <citation type="submission" date="2019-04" db="EMBL/GenBank/DDBJ databases">
        <authorList>
            <person name="Li M."/>
            <person name="Gao C."/>
        </authorList>
    </citation>
    <scope>NUCLEOTIDE SEQUENCE [LARGE SCALE GENOMIC DNA]</scope>
    <source>
        <strain evidence="3 4">BGMRC 2031</strain>
    </source>
</reference>
<dbReference type="InterPro" id="IPR050190">
    <property type="entry name" value="UPF0213_domain"/>
</dbReference>
<gene>
    <name evidence="3" type="ORF">FCN80_00760</name>
</gene>
<protein>
    <submittedName>
        <fullName evidence="3">GIY-YIG nuclease family protein</fullName>
    </submittedName>
</protein>
<dbReference type="InterPro" id="IPR000305">
    <property type="entry name" value="GIY-YIG_endonuc"/>
</dbReference>
<dbReference type="Pfam" id="PF01541">
    <property type="entry name" value="GIY-YIG"/>
    <property type="match status" value="1"/>
</dbReference>
<keyword evidence="4" id="KW-1185">Reference proteome</keyword>
<name>A0ABY2SRW5_9HYPH</name>
<evidence type="ECO:0000259" key="2">
    <source>
        <dbReference type="PROSITE" id="PS50164"/>
    </source>
</evidence>
<dbReference type="PANTHER" id="PTHR34477">
    <property type="entry name" value="UPF0213 PROTEIN YHBQ"/>
    <property type="match status" value="1"/>
</dbReference>
<organism evidence="3 4">
    <name type="scientific">Martelella alba</name>
    <dbReference type="NCBI Taxonomy" id="2590451"/>
    <lineage>
        <taxon>Bacteria</taxon>
        <taxon>Pseudomonadati</taxon>
        <taxon>Pseudomonadota</taxon>
        <taxon>Alphaproteobacteria</taxon>
        <taxon>Hyphomicrobiales</taxon>
        <taxon>Aurantimonadaceae</taxon>
        <taxon>Martelella</taxon>
    </lineage>
</organism>
<dbReference type="EMBL" id="SZPQ01000001">
    <property type="protein sequence ID" value="TKI08620.1"/>
    <property type="molecule type" value="Genomic_DNA"/>
</dbReference>
<evidence type="ECO:0000256" key="1">
    <source>
        <dbReference type="ARBA" id="ARBA00007435"/>
    </source>
</evidence>
<accession>A0ABY2SRW5</accession>
<dbReference type="SUPFAM" id="SSF82771">
    <property type="entry name" value="GIY-YIG endonuclease"/>
    <property type="match status" value="1"/>
</dbReference>
<dbReference type="InterPro" id="IPR035901">
    <property type="entry name" value="GIY-YIG_endonuc_sf"/>
</dbReference>
<dbReference type="Proteomes" id="UP000305202">
    <property type="component" value="Unassembled WGS sequence"/>
</dbReference>
<evidence type="ECO:0000313" key="3">
    <source>
        <dbReference type="EMBL" id="TKI08620.1"/>
    </source>
</evidence>
<sequence length="121" mass="13567">MTANWHLYVIRTGKGILYTGITTDVGRRLDQHARGAGAKALRGKGPLTLVFQCPAGDRRAALRWEYRIKQLNRRQKEQLIASGAQSLEAIWAKLRVEPCPAKAIPLKNSPDRKVRQNQSGH</sequence>
<dbReference type="RefSeq" id="WP_136987910.1">
    <property type="nucleotide sequence ID" value="NZ_SZPQ01000001.1"/>
</dbReference>
<feature type="domain" description="GIY-YIG" evidence="2">
    <location>
        <begin position="3"/>
        <end position="78"/>
    </location>
</feature>
<dbReference type="PROSITE" id="PS50164">
    <property type="entry name" value="GIY_YIG"/>
    <property type="match status" value="1"/>
</dbReference>
<comment type="caution">
    <text evidence="3">The sequence shown here is derived from an EMBL/GenBank/DDBJ whole genome shotgun (WGS) entry which is preliminary data.</text>
</comment>